<accession>A0AAJ2NU48</accession>
<evidence type="ECO:0000313" key="1">
    <source>
        <dbReference type="EMBL" id="MDV2888536.1"/>
    </source>
</evidence>
<dbReference type="Proteomes" id="UP001285636">
    <property type="component" value="Unassembled WGS sequence"/>
</dbReference>
<organism evidence="1 2">
    <name type="scientific">Alkalihalophilus pseudofirmus</name>
    <name type="common">Bacillus pseudofirmus</name>
    <dbReference type="NCBI Taxonomy" id="79885"/>
    <lineage>
        <taxon>Bacteria</taxon>
        <taxon>Bacillati</taxon>
        <taxon>Bacillota</taxon>
        <taxon>Bacilli</taxon>
        <taxon>Bacillales</taxon>
        <taxon>Bacillaceae</taxon>
        <taxon>Alkalihalophilus</taxon>
    </lineage>
</organism>
<protein>
    <submittedName>
        <fullName evidence="1">Uncharacterized protein</fullName>
    </submittedName>
</protein>
<feature type="non-terminal residue" evidence="1">
    <location>
        <position position="76"/>
    </location>
</feature>
<sequence>SSQWQKQLSKWMNEADWEATRYLLIFLDARNLFGEQTFVQQLKKHVYHTANQSLLMPNLLANTMYYKKGVNVLGKL</sequence>
<dbReference type="EMBL" id="JAWJAY010001611">
    <property type="protein sequence ID" value="MDV2888536.1"/>
    <property type="molecule type" value="Genomic_DNA"/>
</dbReference>
<dbReference type="AlphaFoldDB" id="A0AAJ2NU48"/>
<name>A0AAJ2NU48_ALKPS</name>
<reference evidence="1" key="1">
    <citation type="submission" date="2023-10" db="EMBL/GenBank/DDBJ databases">
        <title>Screening of Alkalihalophilus pseudofirmusBZ-TG-HK211 and Its Alleviation of Salt Stress on Rapeseed Growth.</title>
        <authorList>
            <person name="Zhao B."/>
            <person name="Guo T."/>
        </authorList>
    </citation>
    <scope>NUCLEOTIDE SEQUENCE</scope>
    <source>
        <strain evidence="1">BZ-TG-HK211</strain>
    </source>
</reference>
<comment type="caution">
    <text evidence="1">The sequence shown here is derived from an EMBL/GenBank/DDBJ whole genome shotgun (WGS) entry which is preliminary data.</text>
</comment>
<evidence type="ECO:0000313" key="2">
    <source>
        <dbReference type="Proteomes" id="UP001285636"/>
    </source>
</evidence>
<proteinExistence type="predicted"/>
<feature type="non-terminal residue" evidence="1">
    <location>
        <position position="1"/>
    </location>
</feature>
<gene>
    <name evidence="1" type="ORF">RYX45_25575</name>
</gene>